<organism evidence="10 11">
    <name type="scientific">Raoultibacter massiliensis</name>
    <dbReference type="NCBI Taxonomy" id="1852371"/>
    <lineage>
        <taxon>Bacteria</taxon>
        <taxon>Bacillati</taxon>
        <taxon>Actinomycetota</taxon>
        <taxon>Coriobacteriia</taxon>
        <taxon>Eggerthellales</taxon>
        <taxon>Eggerthellaceae</taxon>
        <taxon>Raoultibacter</taxon>
    </lineage>
</organism>
<sequence length="632" mass="67589">MNKKQKRTLARIVVALVLFAIIYPLPLEDWFGSPMGLYVEFALFLVPYLIAGYDVLLKAARNIGHGQIFDENFLMSVATIGAFALVLFPDSDPHMAEGAAVMLFYQVGELFQSYAVGKSRKSIADMMDIAPDYANVMREGELVQVDPYEVAVGDEIVVKPGERVPLDGVVLDGTSQLDTAALTGESVPRHVEAGAEVISGCVNMTGVLTVRVSKPFGESTVSRILELVENASEKKARTENFITRFARYYTPAVVIIAVLLAIVPPLFFGQSWSDWVQRGLIFLVVSCPCALVISVPLSFFGGIGGASRLGILVKGSNYLEALGDTETVVFDKTGTLTDGTFSVVAVHPEADVDPDLILSIAAHAEAYSDHPIALSVKEAYSGQIDRARIADVEEKGGHGVRATIDERVVLVGNDKLMAEGGVDYHDCSLTGTILHVSLGGEYIGHIVIADVVKEDAAQAIADLHAAGVKRTVMLTGDRKEVAAAVAEQLGIDEYRAQLLPQDKVSEVEKLLAEATGKGKLAFVGDGINDAPVLTRADIGIAMGAMGSDAAIEAADIVLMDDRPTNIAKAIHVARKTMRIVRQNIVFALAVKFLVLILAAVGVANMWLAVFADVGVAVLAILNAMRAMNVKKD</sequence>
<dbReference type="SUPFAM" id="SSF81653">
    <property type="entry name" value="Calcium ATPase, transduction domain A"/>
    <property type="match status" value="1"/>
</dbReference>
<keyword evidence="5" id="KW-1278">Translocase</keyword>
<dbReference type="NCBIfam" id="TIGR01494">
    <property type="entry name" value="ATPase_P-type"/>
    <property type="match status" value="1"/>
</dbReference>
<keyword evidence="7 8" id="KW-0472">Membrane</keyword>
<dbReference type="SFLD" id="SFLDG00002">
    <property type="entry name" value="C1.7:_P-type_atpase_like"/>
    <property type="match status" value="1"/>
</dbReference>
<dbReference type="InterPro" id="IPR044492">
    <property type="entry name" value="P_typ_ATPase_HD_dom"/>
</dbReference>
<keyword evidence="8" id="KW-1003">Cell membrane</keyword>
<evidence type="ECO:0000256" key="1">
    <source>
        <dbReference type="ARBA" id="ARBA00004651"/>
    </source>
</evidence>
<evidence type="ECO:0000256" key="5">
    <source>
        <dbReference type="ARBA" id="ARBA00022967"/>
    </source>
</evidence>
<evidence type="ECO:0000259" key="9">
    <source>
        <dbReference type="Pfam" id="PF00122"/>
    </source>
</evidence>
<protein>
    <submittedName>
        <fullName evidence="10">Heavy metal translocating P-type ATPase</fullName>
    </submittedName>
</protein>
<dbReference type="InterPro" id="IPR023298">
    <property type="entry name" value="ATPase_P-typ_TM_dom_sf"/>
</dbReference>
<dbReference type="NCBIfam" id="TIGR01525">
    <property type="entry name" value="ATPase-IB_hvy"/>
    <property type="match status" value="1"/>
</dbReference>
<keyword evidence="4 8" id="KW-0479">Metal-binding</keyword>
<comment type="caution">
    <text evidence="10">The sequence shown here is derived from an EMBL/GenBank/DDBJ whole genome shotgun (WGS) entry which is preliminary data.</text>
</comment>
<dbReference type="InterPro" id="IPR036412">
    <property type="entry name" value="HAD-like_sf"/>
</dbReference>
<feature type="transmembrane region" description="Helical" evidence="8">
    <location>
        <begin position="100"/>
        <end position="117"/>
    </location>
</feature>
<name>A0ABV1JG37_9ACTN</name>
<dbReference type="CDD" id="cd07548">
    <property type="entry name" value="P-type_ATPase-Cd_Zn_Co_like"/>
    <property type="match status" value="1"/>
</dbReference>
<keyword evidence="3 8" id="KW-0812">Transmembrane</keyword>
<dbReference type="SUPFAM" id="SSF56784">
    <property type="entry name" value="HAD-like"/>
    <property type="match status" value="1"/>
</dbReference>
<dbReference type="InterPro" id="IPR059000">
    <property type="entry name" value="ATPase_P-type_domA"/>
</dbReference>
<keyword evidence="8" id="KW-0067">ATP-binding</keyword>
<dbReference type="InterPro" id="IPR027256">
    <property type="entry name" value="P-typ_ATPase_IB"/>
</dbReference>
<evidence type="ECO:0000256" key="4">
    <source>
        <dbReference type="ARBA" id="ARBA00022723"/>
    </source>
</evidence>
<evidence type="ECO:0000256" key="8">
    <source>
        <dbReference type="RuleBase" id="RU362081"/>
    </source>
</evidence>
<comment type="similarity">
    <text evidence="2 8">Belongs to the cation transport ATPase (P-type) (TC 3.A.3) family. Type IB subfamily.</text>
</comment>
<dbReference type="Pfam" id="PF00702">
    <property type="entry name" value="Hydrolase"/>
    <property type="match status" value="1"/>
</dbReference>
<feature type="transmembrane region" description="Helical" evidence="8">
    <location>
        <begin position="9"/>
        <end position="25"/>
    </location>
</feature>
<feature type="transmembrane region" description="Helical" evidence="8">
    <location>
        <begin position="68"/>
        <end position="88"/>
    </location>
</feature>
<dbReference type="SFLD" id="SFLDF00027">
    <property type="entry name" value="p-type_atpase"/>
    <property type="match status" value="1"/>
</dbReference>
<accession>A0ABV1JG37</accession>
<dbReference type="InterPro" id="IPR023214">
    <property type="entry name" value="HAD_sf"/>
</dbReference>
<dbReference type="Gene3D" id="3.40.50.1000">
    <property type="entry name" value="HAD superfamily/HAD-like"/>
    <property type="match status" value="1"/>
</dbReference>
<dbReference type="SUPFAM" id="SSF81665">
    <property type="entry name" value="Calcium ATPase, transmembrane domain M"/>
    <property type="match status" value="1"/>
</dbReference>
<dbReference type="InterPro" id="IPR001757">
    <property type="entry name" value="P_typ_ATPase"/>
</dbReference>
<evidence type="ECO:0000313" key="10">
    <source>
        <dbReference type="EMBL" id="MEQ3364054.1"/>
    </source>
</evidence>
<dbReference type="PRINTS" id="PR00941">
    <property type="entry name" value="CDATPASE"/>
</dbReference>
<feature type="transmembrane region" description="Helical" evidence="8">
    <location>
        <begin position="37"/>
        <end position="56"/>
    </location>
</feature>
<comment type="subcellular location">
    <subcellularLocation>
        <location evidence="1">Cell membrane</location>
        <topology evidence="1">Multi-pass membrane protein</topology>
    </subcellularLocation>
</comment>
<dbReference type="InterPro" id="IPR018303">
    <property type="entry name" value="ATPase_P-typ_P_site"/>
</dbReference>
<evidence type="ECO:0000256" key="3">
    <source>
        <dbReference type="ARBA" id="ARBA00022692"/>
    </source>
</evidence>
<keyword evidence="11" id="KW-1185">Reference proteome</keyword>
<feature type="transmembrane region" description="Helical" evidence="8">
    <location>
        <begin position="606"/>
        <end position="624"/>
    </location>
</feature>
<evidence type="ECO:0000256" key="7">
    <source>
        <dbReference type="ARBA" id="ARBA00023136"/>
    </source>
</evidence>
<dbReference type="Gene3D" id="2.70.150.10">
    <property type="entry name" value="Calcium-transporting ATPase, cytoplasmic transduction domain A"/>
    <property type="match status" value="1"/>
</dbReference>
<dbReference type="RefSeq" id="WP_102373769.1">
    <property type="nucleotide sequence ID" value="NZ_DBFADM010000035.1"/>
</dbReference>
<evidence type="ECO:0000256" key="2">
    <source>
        <dbReference type="ARBA" id="ARBA00006024"/>
    </source>
</evidence>
<dbReference type="NCBIfam" id="TIGR01512">
    <property type="entry name" value="ATPase-IB2_Cd"/>
    <property type="match status" value="1"/>
</dbReference>
<feature type="transmembrane region" description="Helical" evidence="8">
    <location>
        <begin position="584"/>
        <end position="600"/>
    </location>
</feature>
<dbReference type="PANTHER" id="PTHR48085:SF5">
    <property type="entry name" value="CADMIUM_ZINC-TRANSPORTING ATPASE HMA4-RELATED"/>
    <property type="match status" value="1"/>
</dbReference>
<proteinExistence type="inferred from homology"/>
<reference evidence="10 11" key="1">
    <citation type="submission" date="2024-04" db="EMBL/GenBank/DDBJ databases">
        <title>Human intestinal bacterial collection.</title>
        <authorList>
            <person name="Pauvert C."/>
            <person name="Hitch T.C.A."/>
            <person name="Clavel T."/>
        </authorList>
    </citation>
    <scope>NUCLEOTIDE SEQUENCE [LARGE SCALE GENOMIC DNA]</scope>
    <source>
        <strain evidence="10 11">CLA-KB-H42</strain>
    </source>
</reference>
<dbReference type="PRINTS" id="PR00119">
    <property type="entry name" value="CATATPASE"/>
</dbReference>
<dbReference type="SFLD" id="SFLDS00003">
    <property type="entry name" value="Haloacid_Dehalogenase"/>
    <property type="match status" value="1"/>
</dbReference>
<dbReference type="EMBL" id="JBBNOP010000015">
    <property type="protein sequence ID" value="MEQ3364054.1"/>
    <property type="molecule type" value="Genomic_DNA"/>
</dbReference>
<dbReference type="PANTHER" id="PTHR48085">
    <property type="entry name" value="CADMIUM/ZINC-TRANSPORTING ATPASE HMA2-RELATED"/>
    <property type="match status" value="1"/>
</dbReference>
<dbReference type="Pfam" id="PF00122">
    <property type="entry name" value="E1-E2_ATPase"/>
    <property type="match status" value="1"/>
</dbReference>
<feature type="transmembrane region" description="Helical" evidence="8">
    <location>
        <begin position="280"/>
        <end position="300"/>
    </location>
</feature>
<gene>
    <name evidence="10" type="ORF">AAA083_13810</name>
</gene>
<evidence type="ECO:0000313" key="11">
    <source>
        <dbReference type="Proteomes" id="UP001487305"/>
    </source>
</evidence>
<dbReference type="Gene3D" id="3.40.1110.10">
    <property type="entry name" value="Calcium-transporting ATPase, cytoplasmic domain N"/>
    <property type="match status" value="1"/>
</dbReference>
<dbReference type="PROSITE" id="PS00154">
    <property type="entry name" value="ATPASE_E1_E2"/>
    <property type="match status" value="1"/>
</dbReference>
<dbReference type="InterPro" id="IPR008250">
    <property type="entry name" value="ATPase_P-typ_transduc_dom_A_sf"/>
</dbReference>
<keyword evidence="8" id="KW-0547">Nucleotide-binding</keyword>
<dbReference type="InterPro" id="IPR051014">
    <property type="entry name" value="Cation_Transport_ATPase_IB"/>
</dbReference>
<feature type="transmembrane region" description="Helical" evidence="8">
    <location>
        <begin position="248"/>
        <end position="268"/>
    </location>
</feature>
<keyword evidence="6 8" id="KW-1133">Transmembrane helix</keyword>
<evidence type="ECO:0000256" key="6">
    <source>
        <dbReference type="ARBA" id="ARBA00022989"/>
    </source>
</evidence>
<dbReference type="Proteomes" id="UP001487305">
    <property type="component" value="Unassembled WGS sequence"/>
</dbReference>
<dbReference type="InterPro" id="IPR023299">
    <property type="entry name" value="ATPase_P-typ_cyto_dom_N"/>
</dbReference>
<feature type="domain" description="P-type ATPase A" evidence="9">
    <location>
        <begin position="130"/>
        <end position="229"/>
    </location>
</feature>